<comment type="subunit">
    <text evidence="10">Component of the nuclear pore complex (NPC).</text>
</comment>
<dbReference type="EMBL" id="FN653117">
    <property type="protein sequence ID" value="CBY12372.1"/>
    <property type="molecule type" value="Genomic_DNA"/>
</dbReference>
<evidence type="ECO:0000256" key="6">
    <source>
        <dbReference type="ARBA" id="ARBA00022927"/>
    </source>
</evidence>
<comment type="function">
    <text evidence="10">Functions as a component of the nuclear pore complex (NPC).</text>
</comment>
<protein>
    <recommendedName>
        <fullName evidence="3 10">Nuclear pore complex protein Nup85</fullName>
    </recommendedName>
</protein>
<evidence type="ECO:0000256" key="7">
    <source>
        <dbReference type="ARBA" id="ARBA00023010"/>
    </source>
</evidence>
<evidence type="ECO:0000256" key="8">
    <source>
        <dbReference type="ARBA" id="ARBA00023132"/>
    </source>
</evidence>
<dbReference type="PANTHER" id="PTHR13373">
    <property type="entry name" value="FROUNT PROTEIN-RELATED"/>
    <property type="match status" value="1"/>
</dbReference>
<dbReference type="Proteomes" id="UP000001307">
    <property type="component" value="Unassembled WGS sequence"/>
</dbReference>
<dbReference type="InterPro" id="IPR011502">
    <property type="entry name" value="Nucleoporin_Nup85"/>
</dbReference>
<accession>E4XRF6</accession>
<evidence type="ECO:0000256" key="5">
    <source>
        <dbReference type="ARBA" id="ARBA00022816"/>
    </source>
</evidence>
<evidence type="ECO:0000256" key="4">
    <source>
        <dbReference type="ARBA" id="ARBA00022448"/>
    </source>
</evidence>
<proteinExistence type="inferred from homology"/>
<dbReference type="GO" id="GO:0031965">
    <property type="term" value="C:nuclear membrane"/>
    <property type="evidence" value="ECO:0007669"/>
    <property type="project" value="UniProtKB-UniRule"/>
</dbReference>
<evidence type="ECO:0000256" key="2">
    <source>
        <dbReference type="ARBA" id="ARBA00005573"/>
    </source>
</evidence>
<comment type="subcellular location">
    <subcellularLocation>
        <location evidence="1 10">Nucleus</location>
        <location evidence="1 10">Nuclear pore complex</location>
    </subcellularLocation>
</comment>
<keyword evidence="6 10" id="KW-0653">Protein transport</keyword>
<dbReference type="GO" id="GO:0031080">
    <property type="term" value="C:nuclear pore outer ring"/>
    <property type="evidence" value="ECO:0007669"/>
    <property type="project" value="TreeGrafter"/>
</dbReference>
<dbReference type="PANTHER" id="PTHR13373:SF21">
    <property type="entry name" value="NUCLEAR PORE COMPLEX PROTEIN NUP85"/>
    <property type="match status" value="1"/>
</dbReference>
<sequence>MESSELANVDEKASFDLCIRLAPVYNALQKIDSHKGTKEMRATVSMAMRNYRQILKDLKGEGHDVMGEVWELIEIMMVDSEVMGIDAAGNTLESLMEWCQKHNRIPDQLKSLAIDADSNSEQPLPSNQNYFDAVAGHLLCADMENAVETLKLHPKFDESGTNEVCTLVGFILSKPLLAEFANYPINQYQTAFDNWQQDLSDALENDAFQDDNIVKLVGILSGDEEIIDTCLHLTGQWYRLLLAKCYYTCPTIDPRTVIHSSSAPPTLGALENTILNQLINRIFELDKEETLRMLVSLSNSWWPSAHMADLIFKSDPKNTKIQELREHFVKNYADSLLKQRKLYKTGLRYVLSLTNRQYVREKLNSAILGIDVAEEPELEKLYRLPSELKLTAVMYLQRRIAEKAARHFIDAQDYGSSLCWAIRANNDSICSEIAEKILNKFNDQEDWELPFMINKLGRCQEKLPKKLLFLYKYKQFHSKLKDHDSQEAMNDLEALLKYDMKAAILSLVLRQAMVLLDHEVMFKQKQITTIMKSLQRLTYLQKIKDEADVEQANLLRKSLAEHLTRIILKKQNL</sequence>
<dbReference type="GO" id="GO:0006406">
    <property type="term" value="P:mRNA export from nucleus"/>
    <property type="evidence" value="ECO:0007669"/>
    <property type="project" value="TreeGrafter"/>
</dbReference>
<dbReference type="GO" id="GO:0017056">
    <property type="term" value="F:structural constituent of nuclear pore"/>
    <property type="evidence" value="ECO:0007669"/>
    <property type="project" value="TreeGrafter"/>
</dbReference>
<keyword evidence="9 10" id="KW-0539">Nucleus</keyword>
<keyword evidence="7 10" id="KW-0811">Translocation</keyword>
<dbReference type="OrthoDB" id="17644at2759"/>
<gene>
    <name evidence="11" type="ORF">GSOID_T00001741001</name>
</gene>
<keyword evidence="10" id="KW-0472">Membrane</keyword>
<dbReference type="InParanoid" id="E4XRF6"/>
<evidence type="ECO:0000256" key="10">
    <source>
        <dbReference type="RuleBase" id="RU365073"/>
    </source>
</evidence>
<dbReference type="Pfam" id="PF07575">
    <property type="entry name" value="Nucleopor_Nup85"/>
    <property type="match status" value="1"/>
</dbReference>
<dbReference type="GO" id="GO:0045893">
    <property type="term" value="P:positive regulation of DNA-templated transcription"/>
    <property type="evidence" value="ECO:0007669"/>
    <property type="project" value="TreeGrafter"/>
</dbReference>
<evidence type="ECO:0000313" key="11">
    <source>
        <dbReference type="EMBL" id="CBY12372.1"/>
    </source>
</evidence>
<evidence type="ECO:0000256" key="1">
    <source>
        <dbReference type="ARBA" id="ARBA00004567"/>
    </source>
</evidence>
<keyword evidence="12" id="KW-1185">Reference proteome</keyword>
<dbReference type="GO" id="GO:0006606">
    <property type="term" value="P:protein import into nucleus"/>
    <property type="evidence" value="ECO:0007669"/>
    <property type="project" value="TreeGrafter"/>
</dbReference>
<comment type="similarity">
    <text evidence="2 10">Belongs to the nucleoporin Nup85 family.</text>
</comment>
<dbReference type="AlphaFoldDB" id="E4XRF6"/>
<keyword evidence="5 10" id="KW-0509">mRNA transport</keyword>
<evidence type="ECO:0000256" key="3">
    <source>
        <dbReference type="ARBA" id="ARBA00017729"/>
    </source>
</evidence>
<keyword evidence="8 10" id="KW-0906">Nuclear pore complex</keyword>
<evidence type="ECO:0000313" key="12">
    <source>
        <dbReference type="Proteomes" id="UP000001307"/>
    </source>
</evidence>
<organism evidence="11">
    <name type="scientific">Oikopleura dioica</name>
    <name type="common">Tunicate</name>
    <dbReference type="NCBI Taxonomy" id="34765"/>
    <lineage>
        <taxon>Eukaryota</taxon>
        <taxon>Metazoa</taxon>
        <taxon>Chordata</taxon>
        <taxon>Tunicata</taxon>
        <taxon>Appendicularia</taxon>
        <taxon>Copelata</taxon>
        <taxon>Oikopleuridae</taxon>
        <taxon>Oikopleura</taxon>
    </lineage>
</organism>
<reference evidence="11" key="1">
    <citation type="journal article" date="2010" name="Science">
        <title>Plasticity of animal genome architecture unmasked by rapid evolution of a pelagic tunicate.</title>
        <authorList>
            <person name="Denoeud F."/>
            <person name="Henriet S."/>
            <person name="Mungpakdee S."/>
            <person name="Aury J.M."/>
            <person name="Da Silva C."/>
            <person name="Brinkmann H."/>
            <person name="Mikhaleva J."/>
            <person name="Olsen L.C."/>
            <person name="Jubin C."/>
            <person name="Canestro C."/>
            <person name="Bouquet J.M."/>
            <person name="Danks G."/>
            <person name="Poulain J."/>
            <person name="Campsteijn C."/>
            <person name="Adamski M."/>
            <person name="Cross I."/>
            <person name="Yadetie F."/>
            <person name="Muffato M."/>
            <person name="Louis A."/>
            <person name="Butcher S."/>
            <person name="Tsagkogeorga G."/>
            <person name="Konrad A."/>
            <person name="Singh S."/>
            <person name="Jensen M.F."/>
            <person name="Cong E.H."/>
            <person name="Eikeseth-Otteraa H."/>
            <person name="Noel B."/>
            <person name="Anthouard V."/>
            <person name="Porcel B.M."/>
            <person name="Kachouri-Lafond R."/>
            <person name="Nishino A."/>
            <person name="Ugolini M."/>
            <person name="Chourrout P."/>
            <person name="Nishida H."/>
            <person name="Aasland R."/>
            <person name="Huzurbazar S."/>
            <person name="Westhof E."/>
            <person name="Delsuc F."/>
            <person name="Lehrach H."/>
            <person name="Reinhardt R."/>
            <person name="Weissenbach J."/>
            <person name="Roy S.W."/>
            <person name="Artiguenave F."/>
            <person name="Postlethwait J.H."/>
            <person name="Manak J.R."/>
            <person name="Thompson E.M."/>
            <person name="Jaillon O."/>
            <person name="Du Pasquier L."/>
            <person name="Boudinot P."/>
            <person name="Liberles D.A."/>
            <person name="Volff J.N."/>
            <person name="Philippe H."/>
            <person name="Lenhard B."/>
            <person name="Roest Crollius H."/>
            <person name="Wincker P."/>
            <person name="Chourrout D."/>
        </authorList>
    </citation>
    <scope>NUCLEOTIDE SEQUENCE [LARGE SCALE GENOMIC DNA]</scope>
</reference>
<evidence type="ECO:0000256" key="9">
    <source>
        <dbReference type="ARBA" id="ARBA00023242"/>
    </source>
</evidence>
<keyword evidence="4 10" id="KW-0813">Transport</keyword>
<name>E4XRF6_OIKDI</name>